<protein>
    <submittedName>
        <fullName evidence="2">Type 11 methyltransferase</fullName>
    </submittedName>
</protein>
<dbReference type="InterPro" id="IPR029063">
    <property type="entry name" value="SAM-dependent_MTases_sf"/>
</dbReference>
<evidence type="ECO:0000313" key="3">
    <source>
        <dbReference type="Proteomes" id="UP000033423"/>
    </source>
</evidence>
<dbReference type="SUPFAM" id="SSF53335">
    <property type="entry name" value="S-adenosyl-L-methionine-dependent methyltransferases"/>
    <property type="match status" value="1"/>
</dbReference>
<evidence type="ECO:0000313" key="2">
    <source>
        <dbReference type="EMBL" id="KJU82058.1"/>
    </source>
</evidence>
<dbReference type="Pfam" id="PF13649">
    <property type="entry name" value="Methyltransf_25"/>
    <property type="match status" value="1"/>
</dbReference>
<dbReference type="EMBL" id="LACI01002428">
    <property type="protein sequence ID" value="KJU82058.1"/>
    <property type="molecule type" value="Genomic_DNA"/>
</dbReference>
<dbReference type="Proteomes" id="UP000033423">
    <property type="component" value="Unassembled WGS sequence"/>
</dbReference>
<accession>A0A0F3GMZ0</accession>
<organism evidence="2 3">
    <name type="scientific">Candidatus Magnetobacterium bavaricum</name>
    <dbReference type="NCBI Taxonomy" id="29290"/>
    <lineage>
        <taxon>Bacteria</taxon>
        <taxon>Pseudomonadati</taxon>
        <taxon>Nitrospirota</taxon>
        <taxon>Thermodesulfovibrionia</taxon>
        <taxon>Thermodesulfovibrionales</taxon>
        <taxon>Candidatus Magnetobacteriaceae</taxon>
        <taxon>Candidatus Magnetobacterium</taxon>
    </lineage>
</organism>
<dbReference type="InterPro" id="IPR041698">
    <property type="entry name" value="Methyltransf_25"/>
</dbReference>
<evidence type="ECO:0000259" key="1">
    <source>
        <dbReference type="Pfam" id="PF13649"/>
    </source>
</evidence>
<reference evidence="2 3" key="1">
    <citation type="submission" date="2015-02" db="EMBL/GenBank/DDBJ databases">
        <title>Single-cell genomics of uncultivated deep-branching MTB reveals a conserved set of magnetosome genes.</title>
        <authorList>
            <person name="Kolinko S."/>
            <person name="Richter M."/>
            <person name="Glockner F.O."/>
            <person name="Brachmann A."/>
            <person name="Schuler D."/>
        </authorList>
    </citation>
    <scope>NUCLEOTIDE SEQUENCE [LARGE SCALE GENOMIC DNA]</scope>
    <source>
        <strain evidence="2">TM-1</strain>
    </source>
</reference>
<keyword evidence="3" id="KW-1185">Reference proteome</keyword>
<dbReference type="AlphaFoldDB" id="A0A0F3GMZ0"/>
<dbReference type="GO" id="GO:0032259">
    <property type="term" value="P:methylation"/>
    <property type="evidence" value="ECO:0007669"/>
    <property type="project" value="UniProtKB-KW"/>
</dbReference>
<dbReference type="Gene3D" id="3.40.50.150">
    <property type="entry name" value="Vaccinia Virus protein VP39"/>
    <property type="match status" value="1"/>
</dbReference>
<name>A0A0F3GMZ0_9BACT</name>
<dbReference type="CDD" id="cd02440">
    <property type="entry name" value="AdoMet_MTases"/>
    <property type="match status" value="1"/>
</dbReference>
<comment type="caution">
    <text evidence="2">The sequence shown here is derived from an EMBL/GenBank/DDBJ whole genome shotgun (WGS) entry which is preliminary data.</text>
</comment>
<keyword evidence="2" id="KW-0489">Methyltransferase</keyword>
<sequence>MYYPNEHLIRFISDWNRHIKERGSIRILDHGCGSCNNTIYLARKGFMVYGLDISEEAIKIGKTDLKASRINCDLRVGEMCTCNYTDSFFNMIIDIQTIQHNVFKDIKKTIDEFKRVLIKGGIFFGMMVSVEDHSFKKGRLIEPGTLTEIVDSTFSIVGHGITHFFSLSELKTLFDGWSYLKIEEAMYTRKSMTEKIVYYLVEAEK</sequence>
<feature type="domain" description="Methyltransferase" evidence="1">
    <location>
        <begin position="27"/>
        <end position="121"/>
    </location>
</feature>
<dbReference type="GO" id="GO:0008168">
    <property type="term" value="F:methyltransferase activity"/>
    <property type="evidence" value="ECO:0007669"/>
    <property type="project" value="UniProtKB-KW"/>
</dbReference>
<gene>
    <name evidence="2" type="ORF">MBAV_005713</name>
</gene>
<keyword evidence="2" id="KW-0808">Transferase</keyword>
<proteinExistence type="predicted"/>